<feature type="domain" description="BIG2" evidence="7">
    <location>
        <begin position="268"/>
        <end position="346"/>
    </location>
</feature>
<evidence type="ECO:0000259" key="6">
    <source>
        <dbReference type="SMART" id="SM00237"/>
    </source>
</evidence>
<gene>
    <name evidence="8" type="ordered locus">HCH_00094</name>
</gene>
<sequence length="1447" mass="148933">MLKKCLSFFSLLILLLSLSACGGSSSSTDDAPATDGGATPTEPTDPTDPDTPSPGGDSGAAPKVSAGGNQYADPNVVLSLAGTAEALEGAEIVSTTWAQVSGPTVYLSTPNSLSNMILAPDVTKTQTLSFKLTAKDTKGKESSDIASIVVEPLASFVRVTGSSVDEAAGQATLKLILNRASNAPVTVQYMTQNGAAASGVDYVAASGAVTFEPGETEKTIAIEIIDDEDEEADEPFTVRITATENGVVASAVGTVVIRNGMDTAPELKEQNIAFTSAGPLTGLIGDSLTNVIDEETAPGSGVVTYASADESIATVDISSGVVQLKSAGSTVITAVKAADSEYQTAQATYTVVVEKRLGAVTFATPGPYAVAYEDTFTNIATGIGSGEVRYASSNTSVASVTSGGVVTIVGVGSAVITSTQLADDVYLEATATYAIEADRKKLDLSFKDVGPVAGVIGGTYTNTLLGNKGSGALTYSSDNTEVATVNAETGVVSYVGEGNAHISVVRADDELYKAATATYSVSVGRKIQSIAFVNPGPVEGVYGETVNNPIAEGAPGSGSVTYSSSNSSVASVNSESGVVQLVGAGSAVITAEKAGDSVYSSAIAKYSLTVNKKAQTLLLRNPGPIETSVGEVVINGVTVVEGGSGALSYSADAETAIELDRETGEVHAVSVGEALITVTKAGDANYNAASVSYRVIVGKGVQSIAFMTPGPVESIYGDTYTNVITGAAPGTGAVTYASGNESIATVNSASGEVNMVGVGSVVITATKAADTNYESAEASYTINVAKKTPTLTFDSAGPLSLTIGETLTNVATSTSTGAVTYSVGDAAIASVDSESGLATALAVGSTSVMATQAADANHNAASAKYSLNVTKKTQTIAFTQPGPLDGVYGDTLTNAIKDGAPGTGAVLYASNNTSVATVNSETAVVQLVGVGTATITATKEADATYEAATASYTITVAKKNQVIAFLNPGPIYANVEEAVNNPASTVEGGVGVITYSVDNADVAVAAAGEGVFNIVGIGEAVVTATKAGDANHNPVSLQYRISAIEVDVGAAAFVGAADTQVQLTYGAGSSVSDLSLISSTNPECDIANYSLCENGAMTLINSDTVTESAALLDRTAYYWLIHGERNSASATIRQGIGDSGSEVTTIRAALPRRYDHQLVEFNGTLWMIGGMAFDGEVSVANAEVWNSTDGVLWTRRAIIESEGMNQHKVVVFDSKLFVYNEGVIWYSTDGVAWNKHSATPAFGVREAQGFAEFQGALWSIGYVSGDDFPSMWRSIDGVEWILQGDIDGVGLRSDYQMAVHNDQIWLVADAEGSPLLQNDVWATSDGVNWSSILAAGETPFTGRTDHTLFEHDGKLWIIGGKGYEFAVFNDIWTSVDGKTWTSADAPAFTARFSHQALVFGGQLWLFGGRSDSTEMVPLSDTWRSAEGSNWRRLVRAKFSLLAESTPM</sequence>
<evidence type="ECO:0000256" key="5">
    <source>
        <dbReference type="SAM" id="SignalP"/>
    </source>
</evidence>
<feature type="domain" description="BIG2" evidence="7">
    <location>
        <begin position="526"/>
        <end position="604"/>
    </location>
</feature>
<protein>
    <submittedName>
        <fullName evidence="8">Cell wall surface anchor family protein</fullName>
    </submittedName>
</protein>
<dbReference type="SUPFAM" id="SSF141072">
    <property type="entry name" value="CalX-like"/>
    <property type="match status" value="1"/>
</dbReference>
<dbReference type="KEGG" id="hch:HCH_00094"/>
<dbReference type="SUPFAM" id="SSF49373">
    <property type="entry name" value="Invasin/intimin cell-adhesion fragments"/>
    <property type="match status" value="6"/>
</dbReference>
<keyword evidence="1 5" id="KW-0732">Signal</keyword>
<dbReference type="InterPro" id="IPR058667">
    <property type="entry name" value="DUF6242_C"/>
</dbReference>
<reference evidence="8 9" key="1">
    <citation type="journal article" date="2005" name="Nucleic Acids Res.">
        <title>Genomic blueprint of Hahella chejuensis, a marine microbe producing an algicidal agent.</title>
        <authorList>
            <person name="Jeong H."/>
            <person name="Yim J.H."/>
            <person name="Lee C."/>
            <person name="Choi S.-H."/>
            <person name="Park Y.K."/>
            <person name="Yoon S.H."/>
            <person name="Hur C.-G."/>
            <person name="Kang H.-Y."/>
            <person name="Kim D."/>
            <person name="Lee H.H."/>
            <person name="Park K.H."/>
            <person name="Park S.-H."/>
            <person name="Park H.-S."/>
            <person name="Lee H.K."/>
            <person name="Oh T.K."/>
            <person name="Kim J.F."/>
        </authorList>
    </citation>
    <scope>NUCLEOTIDE SEQUENCE [LARGE SCALE GENOMIC DNA]</scope>
    <source>
        <strain evidence="8 9">KCTC 2396</strain>
    </source>
</reference>
<dbReference type="InterPro" id="IPR011043">
    <property type="entry name" value="Gal_Oxase/kelch_b-propeller"/>
</dbReference>
<dbReference type="PANTHER" id="PTHR23019:SF0">
    <property type="entry name" value="NUCLEAR PORE MEMBRANE GLYCOPROTEIN 210"/>
    <property type="match status" value="1"/>
</dbReference>
<dbReference type="Pfam" id="PF25852">
    <property type="entry name" value="DUF6242_C"/>
    <property type="match status" value="1"/>
</dbReference>
<dbReference type="GO" id="GO:0007154">
    <property type="term" value="P:cell communication"/>
    <property type="evidence" value="ECO:0007669"/>
    <property type="project" value="InterPro"/>
</dbReference>
<evidence type="ECO:0000313" key="8">
    <source>
        <dbReference type="EMBL" id="ABC27015.1"/>
    </source>
</evidence>
<dbReference type="SMART" id="SM00237">
    <property type="entry name" value="Calx_beta"/>
    <property type="match status" value="1"/>
</dbReference>
<dbReference type="InterPro" id="IPR003644">
    <property type="entry name" value="Calx_beta"/>
</dbReference>
<dbReference type="Pfam" id="PF03160">
    <property type="entry name" value="Calx-beta"/>
    <property type="match status" value="1"/>
</dbReference>
<evidence type="ECO:0000256" key="3">
    <source>
        <dbReference type="ARBA" id="ARBA00022837"/>
    </source>
</evidence>
<evidence type="ECO:0000256" key="4">
    <source>
        <dbReference type="SAM" id="MobiDB-lite"/>
    </source>
</evidence>
<dbReference type="PANTHER" id="PTHR23019">
    <property type="entry name" value="NUCLEAR PORE MEMBRANE GLYCOPROTEIN GP210-RELATED"/>
    <property type="match status" value="1"/>
</dbReference>
<feature type="domain" description="BIG2" evidence="7">
    <location>
        <begin position="351"/>
        <end position="432"/>
    </location>
</feature>
<dbReference type="SUPFAM" id="SSF50965">
    <property type="entry name" value="Galactose oxidase, central domain"/>
    <property type="match status" value="1"/>
</dbReference>
<dbReference type="Gene3D" id="2.120.10.80">
    <property type="entry name" value="Kelch-type beta propeller"/>
    <property type="match status" value="2"/>
</dbReference>
<dbReference type="HOGENOM" id="CLU_251514_0_0_6"/>
<dbReference type="InterPro" id="IPR015915">
    <property type="entry name" value="Kelch-typ_b-propeller"/>
</dbReference>
<dbReference type="eggNOG" id="COG2911">
    <property type="taxonomic scope" value="Bacteria"/>
</dbReference>
<feature type="chain" id="PRO_5004215791" evidence="5">
    <location>
        <begin position="23"/>
        <end position="1447"/>
    </location>
</feature>
<dbReference type="EMBL" id="CP000155">
    <property type="protein sequence ID" value="ABC27015.1"/>
    <property type="molecule type" value="Genomic_DNA"/>
</dbReference>
<dbReference type="eggNOG" id="COG3055">
    <property type="taxonomic scope" value="Bacteria"/>
</dbReference>
<evidence type="ECO:0000256" key="1">
    <source>
        <dbReference type="ARBA" id="ARBA00022729"/>
    </source>
</evidence>
<evidence type="ECO:0000313" key="9">
    <source>
        <dbReference type="Proteomes" id="UP000000238"/>
    </source>
</evidence>
<dbReference type="OrthoDB" id="211220at2"/>
<feature type="compositionally biased region" description="Low complexity" evidence="4">
    <location>
        <begin position="25"/>
        <end position="44"/>
    </location>
</feature>
<feature type="region of interest" description="Disordered" evidence="4">
    <location>
        <begin position="25"/>
        <end position="67"/>
    </location>
</feature>
<keyword evidence="2" id="KW-0677">Repeat</keyword>
<dbReference type="eggNOG" id="COG5492">
    <property type="taxonomic scope" value="Bacteria"/>
</dbReference>
<organism evidence="8 9">
    <name type="scientific">Hahella chejuensis (strain KCTC 2396)</name>
    <dbReference type="NCBI Taxonomy" id="349521"/>
    <lineage>
        <taxon>Bacteria</taxon>
        <taxon>Pseudomonadati</taxon>
        <taxon>Pseudomonadota</taxon>
        <taxon>Gammaproteobacteria</taxon>
        <taxon>Oceanospirillales</taxon>
        <taxon>Hahellaceae</taxon>
        <taxon>Hahella</taxon>
    </lineage>
</organism>
<dbReference type="Pfam" id="PF22352">
    <property type="entry name" value="K319L-like_PKD"/>
    <property type="match status" value="1"/>
</dbReference>
<dbReference type="eggNOG" id="COG3210">
    <property type="taxonomic scope" value="Bacteria"/>
</dbReference>
<dbReference type="InterPro" id="IPR003343">
    <property type="entry name" value="Big_2"/>
</dbReference>
<dbReference type="Gene3D" id="2.60.40.1080">
    <property type="match status" value="7"/>
</dbReference>
<dbReference type="GO" id="GO:0016020">
    <property type="term" value="C:membrane"/>
    <property type="evidence" value="ECO:0007669"/>
    <property type="project" value="InterPro"/>
</dbReference>
<feature type="domain" description="BIG2" evidence="7">
    <location>
        <begin position="778"/>
        <end position="864"/>
    </location>
</feature>
<feature type="domain" description="BIG2" evidence="7">
    <location>
        <begin position="700"/>
        <end position="777"/>
    </location>
</feature>
<dbReference type="Gene3D" id="2.60.40.3010">
    <property type="match status" value="1"/>
</dbReference>
<dbReference type="InterPro" id="IPR045197">
    <property type="entry name" value="NUP210-like"/>
</dbReference>
<dbReference type="PROSITE" id="PS51257">
    <property type="entry name" value="PROKAR_LIPOPROTEIN"/>
    <property type="match status" value="1"/>
</dbReference>
<dbReference type="InterPro" id="IPR038081">
    <property type="entry name" value="CalX-like_sf"/>
</dbReference>
<dbReference type="SMART" id="SM00635">
    <property type="entry name" value="BID_2"/>
    <property type="match status" value="7"/>
</dbReference>
<proteinExistence type="predicted"/>
<dbReference type="InterPro" id="IPR008964">
    <property type="entry name" value="Invasin/intimin_cell_adhesion"/>
</dbReference>
<dbReference type="RefSeq" id="WP_011394092.1">
    <property type="nucleotide sequence ID" value="NC_007645.1"/>
</dbReference>
<keyword evidence="9" id="KW-1185">Reference proteome</keyword>
<keyword evidence="3" id="KW-0106">Calcium</keyword>
<dbReference type="Gene3D" id="2.60.40.2030">
    <property type="match status" value="1"/>
</dbReference>
<accession>Q2SQQ9</accession>
<feature type="signal peptide" evidence="5">
    <location>
        <begin position="1"/>
        <end position="22"/>
    </location>
</feature>
<dbReference type="Proteomes" id="UP000000238">
    <property type="component" value="Chromosome"/>
</dbReference>
<evidence type="ECO:0000259" key="7">
    <source>
        <dbReference type="SMART" id="SM00635"/>
    </source>
</evidence>
<feature type="domain" description="Calx-beta" evidence="6">
    <location>
        <begin position="144"/>
        <end position="241"/>
    </location>
</feature>
<feature type="domain" description="BIG2" evidence="7">
    <location>
        <begin position="443"/>
        <end position="516"/>
    </location>
</feature>
<feature type="domain" description="BIG2" evidence="7">
    <location>
        <begin position="872"/>
        <end position="946"/>
    </location>
</feature>
<evidence type="ECO:0000256" key="2">
    <source>
        <dbReference type="ARBA" id="ARBA00022737"/>
    </source>
</evidence>
<name>Q2SQQ9_HAHCH</name>
<dbReference type="STRING" id="349521.HCH_00094"/>